<dbReference type="PROSITE" id="PS50846">
    <property type="entry name" value="HMA_2"/>
    <property type="match status" value="1"/>
</dbReference>
<keyword evidence="6" id="KW-1185">Reference proteome</keyword>
<proteinExistence type="predicted"/>
<gene>
    <name evidence="5" type="primary">copZ</name>
    <name evidence="5" type="ORF">TEHN7118_0540</name>
</gene>
<reference evidence="5 6" key="1">
    <citation type="submission" date="2016-05" db="EMBL/GenBank/DDBJ databases">
        <title>Whole genome sequencing of Tetragenococcus halophilus subsp. halophilus NISL 7118.</title>
        <authorList>
            <person name="Shiwa Y."/>
            <person name="Nishimura I."/>
            <person name="Yoshikawa H."/>
            <person name="Koyama Y."/>
            <person name="Oguma T."/>
        </authorList>
    </citation>
    <scope>NUCLEOTIDE SEQUENCE [LARGE SCALE GENOMIC DNA]</scope>
    <source>
        <strain evidence="5 6">NISL 7118</strain>
    </source>
</reference>
<dbReference type="InterPro" id="IPR017969">
    <property type="entry name" value="Heavy-metal-associated_CS"/>
</dbReference>
<name>A0A2H6CPL8_TETHA</name>
<protein>
    <recommendedName>
        <fullName evidence="1">Copper chaperone CopZ</fullName>
    </recommendedName>
</protein>
<dbReference type="Gene3D" id="3.30.70.100">
    <property type="match status" value="1"/>
</dbReference>
<dbReference type="PANTHER" id="PTHR46594:SF4">
    <property type="entry name" value="P-TYPE CATION-TRANSPORTING ATPASE"/>
    <property type="match status" value="1"/>
</dbReference>
<evidence type="ECO:0000256" key="1">
    <source>
        <dbReference type="ARBA" id="ARBA00015313"/>
    </source>
</evidence>
<dbReference type="CDD" id="cd00371">
    <property type="entry name" value="HMA"/>
    <property type="match status" value="1"/>
</dbReference>
<dbReference type="FunFam" id="3.30.70.100:FF:000005">
    <property type="entry name" value="Copper-exporting P-type ATPase A"/>
    <property type="match status" value="1"/>
</dbReference>
<dbReference type="RefSeq" id="WP_061841351.1">
    <property type="nucleotide sequence ID" value="NZ_BDEB01000186.1"/>
</dbReference>
<comment type="caution">
    <text evidence="5">The sequence shown here is derived from an EMBL/GenBank/DDBJ whole genome shotgun (WGS) entry which is preliminary data.</text>
</comment>
<dbReference type="Pfam" id="PF00403">
    <property type="entry name" value="HMA"/>
    <property type="match status" value="1"/>
</dbReference>
<dbReference type="PROSITE" id="PS01047">
    <property type="entry name" value="HMA_1"/>
    <property type="match status" value="1"/>
</dbReference>
<organism evidence="5 6">
    <name type="scientific">Tetragenococcus halophilus subsp. halophilus</name>
    <dbReference type="NCBI Taxonomy" id="1513897"/>
    <lineage>
        <taxon>Bacteria</taxon>
        <taxon>Bacillati</taxon>
        <taxon>Bacillota</taxon>
        <taxon>Bacilli</taxon>
        <taxon>Lactobacillales</taxon>
        <taxon>Enterococcaceae</taxon>
        <taxon>Tetragenococcus</taxon>
    </lineage>
</organism>
<dbReference type="EMBL" id="BDEC01000017">
    <property type="protein sequence ID" value="GBD67734.1"/>
    <property type="molecule type" value="Genomic_DNA"/>
</dbReference>
<feature type="domain" description="HMA" evidence="4">
    <location>
        <begin position="1"/>
        <end position="67"/>
    </location>
</feature>
<dbReference type="PRINTS" id="PR00944">
    <property type="entry name" value="CUEXPORT"/>
</dbReference>
<dbReference type="NCBIfam" id="TIGR00003">
    <property type="entry name" value="copper ion binding protein"/>
    <property type="match status" value="1"/>
</dbReference>
<dbReference type="InterPro" id="IPR006122">
    <property type="entry name" value="HMA_Cu_ion-bd"/>
</dbReference>
<keyword evidence="3" id="KW-0186">Copper</keyword>
<dbReference type="Proteomes" id="UP000236214">
    <property type="component" value="Unassembled WGS sequence"/>
</dbReference>
<dbReference type="GO" id="GO:0005507">
    <property type="term" value="F:copper ion binding"/>
    <property type="evidence" value="ECO:0007669"/>
    <property type="project" value="InterPro"/>
</dbReference>
<evidence type="ECO:0000313" key="6">
    <source>
        <dbReference type="Proteomes" id="UP000236214"/>
    </source>
</evidence>
<evidence type="ECO:0000259" key="4">
    <source>
        <dbReference type="PROSITE" id="PS50846"/>
    </source>
</evidence>
<dbReference type="SUPFAM" id="SSF55008">
    <property type="entry name" value="HMA, heavy metal-associated domain"/>
    <property type="match status" value="1"/>
</dbReference>
<evidence type="ECO:0000313" key="5">
    <source>
        <dbReference type="EMBL" id="GBD67734.1"/>
    </source>
</evidence>
<dbReference type="PANTHER" id="PTHR46594">
    <property type="entry name" value="P-TYPE CATION-TRANSPORTING ATPASE"/>
    <property type="match status" value="1"/>
</dbReference>
<accession>A0A2H6CPL8</accession>
<evidence type="ECO:0000256" key="3">
    <source>
        <dbReference type="ARBA" id="ARBA00023008"/>
    </source>
</evidence>
<dbReference type="InterPro" id="IPR006121">
    <property type="entry name" value="HMA_dom"/>
</dbReference>
<sequence>MKQKFSIEGMSCDHCVARVEKAINELPGIQKVKVHLKRSNGTVKFDEGQVNSEQIAEKINDTGYKAKAV</sequence>
<dbReference type="GO" id="GO:0006825">
    <property type="term" value="P:copper ion transport"/>
    <property type="evidence" value="ECO:0007669"/>
    <property type="project" value="InterPro"/>
</dbReference>
<dbReference type="InterPro" id="IPR000428">
    <property type="entry name" value="Cu-bd"/>
</dbReference>
<dbReference type="InterPro" id="IPR036163">
    <property type="entry name" value="HMA_dom_sf"/>
</dbReference>
<dbReference type="NCBIfam" id="NF033794">
    <property type="entry name" value="chaper_CopZ_Eh"/>
    <property type="match status" value="1"/>
</dbReference>
<evidence type="ECO:0000256" key="2">
    <source>
        <dbReference type="ARBA" id="ARBA00022723"/>
    </source>
</evidence>
<dbReference type="AlphaFoldDB" id="A0A2H6CPL8"/>
<keyword evidence="2" id="KW-0479">Metal-binding</keyword>